<evidence type="ECO:0000313" key="1">
    <source>
        <dbReference type="EMBL" id="MBB6216932.1"/>
    </source>
</evidence>
<keyword evidence="2" id="KW-1185">Reference proteome</keyword>
<dbReference type="EMBL" id="JACHEN010000018">
    <property type="protein sequence ID" value="MBB6216932.1"/>
    <property type="molecule type" value="Genomic_DNA"/>
</dbReference>
<gene>
    <name evidence="1" type="ORF">HNQ80_003037</name>
</gene>
<dbReference type="SUPFAM" id="SSF56507">
    <property type="entry name" value="Methionine synthase activation domain-like"/>
    <property type="match status" value="1"/>
</dbReference>
<evidence type="ECO:0000313" key="2">
    <source>
        <dbReference type="Proteomes" id="UP000579281"/>
    </source>
</evidence>
<name>A0A841L182_9FIRM</name>
<organism evidence="1 2">
    <name type="scientific">Anaerosolibacter carboniphilus</name>
    <dbReference type="NCBI Taxonomy" id="1417629"/>
    <lineage>
        <taxon>Bacteria</taxon>
        <taxon>Bacillati</taxon>
        <taxon>Bacillota</taxon>
        <taxon>Clostridia</taxon>
        <taxon>Peptostreptococcales</taxon>
        <taxon>Thermotaleaceae</taxon>
        <taxon>Anaerosolibacter</taxon>
    </lineage>
</organism>
<accession>A0A841L182</accession>
<evidence type="ECO:0008006" key="3">
    <source>
        <dbReference type="Google" id="ProtNLM"/>
    </source>
</evidence>
<comment type="caution">
    <text evidence="1">The sequence shown here is derived from an EMBL/GenBank/DDBJ whole genome shotgun (WGS) entry which is preliminary data.</text>
</comment>
<dbReference type="InterPro" id="IPR037010">
    <property type="entry name" value="VitB12-dep_Met_synth_activ_sf"/>
</dbReference>
<dbReference type="Proteomes" id="UP000579281">
    <property type="component" value="Unassembled WGS sequence"/>
</dbReference>
<protein>
    <recommendedName>
        <fullName evidence="3">Vitamin B12 dependent methionine synthase, activation domain</fullName>
    </recommendedName>
</protein>
<dbReference type="RefSeq" id="WP_184311446.1">
    <property type="nucleotide sequence ID" value="NZ_JACHEN010000018.1"/>
</dbReference>
<sequence length="230" mass="25919">MWDVKKLYSFNIDDELERIPSTVPELAGTEEQVRSLKGLIHPKIYWMDMEIRQKDEGCISVGDLKKNLFIIESSYVAKGLYDCQKATLIAATIGAEISLDSNVNYNRGQFWEGIIADRFGSYAMETLIEKFHKYLTGSYISKGLYPTLRFSPGYGDWQLQDQKKILDLLDTEPDITVNSFSILEPTKSITALVGWSRTPQAPVYPMGAKSKGLCDGKTNCQACKTWACKS</sequence>
<reference evidence="1 2" key="1">
    <citation type="submission" date="2020-08" db="EMBL/GenBank/DDBJ databases">
        <title>Genomic Encyclopedia of Type Strains, Phase IV (KMG-IV): sequencing the most valuable type-strain genomes for metagenomic binning, comparative biology and taxonomic classification.</title>
        <authorList>
            <person name="Goeker M."/>
        </authorList>
    </citation>
    <scope>NUCLEOTIDE SEQUENCE [LARGE SCALE GENOMIC DNA]</scope>
    <source>
        <strain evidence="1 2">DSM 103526</strain>
    </source>
</reference>
<dbReference type="GO" id="GO:0008705">
    <property type="term" value="F:methionine synthase activity"/>
    <property type="evidence" value="ECO:0007669"/>
    <property type="project" value="InterPro"/>
</dbReference>
<dbReference type="AlphaFoldDB" id="A0A841L182"/>
<proteinExistence type="predicted"/>
<dbReference type="Gene3D" id="3.40.109.40">
    <property type="match status" value="1"/>
</dbReference>